<dbReference type="InterPro" id="IPR001584">
    <property type="entry name" value="Integrase_cat-core"/>
</dbReference>
<gene>
    <name evidence="4" type="ORF">C1H46_000541</name>
</gene>
<dbReference type="CDD" id="cd09272">
    <property type="entry name" value="RNase_HI_RT_Ty1"/>
    <property type="match status" value="1"/>
</dbReference>
<evidence type="ECO:0000313" key="4">
    <source>
        <dbReference type="EMBL" id="TQE13910.1"/>
    </source>
</evidence>
<dbReference type="InterPro" id="IPR025724">
    <property type="entry name" value="GAG-pre-integrase_dom"/>
</dbReference>
<reference evidence="4 5" key="1">
    <citation type="journal article" date="2019" name="G3 (Bethesda)">
        <title>Sequencing of a Wild Apple (Malus baccata) Genome Unravels the Differences Between Cultivated and Wild Apple Species Regarding Disease Resistance and Cold Tolerance.</title>
        <authorList>
            <person name="Chen X."/>
        </authorList>
    </citation>
    <scope>NUCLEOTIDE SEQUENCE [LARGE SCALE GENOMIC DNA]</scope>
    <source>
        <strain evidence="5">cv. Shandingzi</strain>
        <tissue evidence="4">Leaves</tissue>
    </source>
</reference>
<dbReference type="PROSITE" id="PS50994">
    <property type="entry name" value="INTEGRASE"/>
    <property type="match status" value="1"/>
</dbReference>
<evidence type="ECO:0000259" key="3">
    <source>
        <dbReference type="PROSITE" id="PS50994"/>
    </source>
</evidence>
<name>A0A540NTL9_MALBA</name>
<protein>
    <recommendedName>
        <fullName evidence="3">Integrase catalytic domain-containing protein</fullName>
    </recommendedName>
</protein>
<dbReference type="Pfam" id="PF14244">
    <property type="entry name" value="Retrotran_gag_3"/>
    <property type="match status" value="1"/>
</dbReference>
<dbReference type="InterPro" id="IPR012337">
    <property type="entry name" value="RNaseH-like_sf"/>
</dbReference>
<dbReference type="Pfam" id="PF07727">
    <property type="entry name" value="RVT_2"/>
    <property type="match status" value="1"/>
</dbReference>
<dbReference type="SUPFAM" id="SSF53098">
    <property type="entry name" value="Ribonuclease H-like"/>
    <property type="match status" value="1"/>
</dbReference>
<dbReference type="InterPro" id="IPR013103">
    <property type="entry name" value="RVT_2"/>
</dbReference>
<dbReference type="InterPro" id="IPR029472">
    <property type="entry name" value="Copia-like_N"/>
</dbReference>
<keyword evidence="1" id="KW-0378">Hydrolase</keyword>
<dbReference type="Pfam" id="PF25597">
    <property type="entry name" value="SH3_retrovirus"/>
    <property type="match status" value="1"/>
</dbReference>
<dbReference type="Pfam" id="PF22936">
    <property type="entry name" value="Pol_BBD"/>
    <property type="match status" value="1"/>
</dbReference>
<dbReference type="Gene3D" id="3.30.420.10">
    <property type="entry name" value="Ribonuclease H-like superfamily/Ribonuclease H"/>
    <property type="match status" value="1"/>
</dbReference>
<evidence type="ECO:0000313" key="5">
    <source>
        <dbReference type="Proteomes" id="UP000315295"/>
    </source>
</evidence>
<dbReference type="PANTHER" id="PTHR11439">
    <property type="entry name" value="GAG-POL-RELATED RETROTRANSPOSON"/>
    <property type="match status" value="1"/>
</dbReference>
<dbReference type="SUPFAM" id="SSF56672">
    <property type="entry name" value="DNA/RNA polymerases"/>
    <property type="match status" value="1"/>
</dbReference>
<dbReference type="GO" id="GO:0015074">
    <property type="term" value="P:DNA integration"/>
    <property type="evidence" value="ECO:0007669"/>
    <property type="project" value="InterPro"/>
</dbReference>
<dbReference type="GO" id="GO:0003676">
    <property type="term" value="F:nucleic acid binding"/>
    <property type="evidence" value="ECO:0007669"/>
    <property type="project" value="InterPro"/>
</dbReference>
<feature type="region of interest" description="Disordered" evidence="2">
    <location>
        <begin position="878"/>
        <end position="915"/>
    </location>
</feature>
<dbReference type="InterPro" id="IPR036397">
    <property type="entry name" value="RNaseH_sf"/>
</dbReference>
<keyword evidence="1" id="KW-0064">Aspartyl protease</keyword>
<dbReference type="GO" id="GO:0004190">
    <property type="term" value="F:aspartic-type endopeptidase activity"/>
    <property type="evidence" value="ECO:0007669"/>
    <property type="project" value="UniProtKB-KW"/>
</dbReference>
<evidence type="ECO:0000256" key="1">
    <source>
        <dbReference type="ARBA" id="ARBA00022750"/>
    </source>
</evidence>
<dbReference type="InterPro" id="IPR043502">
    <property type="entry name" value="DNA/RNA_pol_sf"/>
</dbReference>
<organism evidence="4 5">
    <name type="scientific">Malus baccata</name>
    <name type="common">Siberian crab apple</name>
    <name type="synonym">Pyrus baccata</name>
    <dbReference type="NCBI Taxonomy" id="106549"/>
    <lineage>
        <taxon>Eukaryota</taxon>
        <taxon>Viridiplantae</taxon>
        <taxon>Streptophyta</taxon>
        <taxon>Embryophyta</taxon>
        <taxon>Tracheophyta</taxon>
        <taxon>Spermatophyta</taxon>
        <taxon>Magnoliopsida</taxon>
        <taxon>eudicotyledons</taxon>
        <taxon>Gunneridae</taxon>
        <taxon>Pentapetalae</taxon>
        <taxon>rosids</taxon>
        <taxon>fabids</taxon>
        <taxon>Rosales</taxon>
        <taxon>Rosaceae</taxon>
        <taxon>Amygdaloideae</taxon>
        <taxon>Maleae</taxon>
        <taxon>Malus</taxon>
    </lineage>
</organism>
<sequence length="1462" mass="165280">MGDSKTTVSATVTQSDMSLHITPDKLDGSNYSSWSQSVRIYITGRGKWSYVSGTKMAPAEADALYAIWEEENAMVQSWLLNSMTRDVRAIFLRLSTAKDVWDAVTQTYSIEKDASKLYELRRQALATRQNGEPLSAYYGKLQQTWQEIDFLCLGKLKCADDIATRETEISEERLYDFLAGLNPHLDHVRSQVLTQTTMPSVRAAYALVNAKASRQTIMLVGPQVEGSAMVAAPSRFPRGVSNSRLGGSKTTDTRKCTYCDKDKHTRDTCFKLHGYPDWWVQKKENQKKGIGGSQAHLTPTPSIPRVDQSAHLVSPTTASTSLVDAGNFGFALNTTIVPPNKPWIIDSGASDHMTNNSTWFVSHTTPPLNTVKVANGISTPVLGAGSISLTPGLSLSSVLHVPNLSHNLLSIGKLTNQLNCLAIFSPTHCWFQDIRTKALIGHGRERGGLYYLDLPPDCEKTSYSCQVEAKQFEASEKIWLWHKRLGHPSFQYLQYLFPSLFSKVKVSDFHCETCILSKNHRVSFPLSSHKSNVPFSLIHSDVWGPFHIPTYTGAKYFVSFIDDCTRVSWVYLLKNKSEVMSIFPIFHQMIQTQFHAKIQVVRSDNGKEYLNYGLGTFFQQHGIIHQTSCPHTPQQNGIAERKNRHLLDVARSLCSAMHVPKRFWGDAIHTAVFLINRMPSRVLQFQTPIQTLSQYHSLPSLLHIPPKVFGCVCYVHVPMQNRDKLDPRAIKCVFIGYSATQKGYRCYYPPTGKFFVSMDVTFREHKAFFSKEDLATSLQGEIWSKEEEKLPLDIGDEHLSDVGDGANLPNDEAQGEKILKVYERTRKKGDKEKKDDEIDHPPHIDQLSDQSAATRTNYPEVTTHSPSLQPTIFDESNHEISLSDDPNDSNEPHRESQGSRYPIRENRGIPPVRYGQSSTKRIKYPISNFVSSHRLSDSYISFANQLSSVSVPNKLQDALKDPKWKKAMIEEMEALRKNSTWELVALPEGKKPVGCRWVFTVKHKADGSVERYKARLVAKGYTQTYGIDYQETFAPVAKINTIRVLMSLAANLGWPLRQFDVKNAFLHGDLDEEVYMDLPPGFTTTCDIGKVCRLRKSLYGLKQSPRAWFGRFAQSMRSYGFKQTQADHTLFLKHDRGKLTALIVHVDDMVVTGNDVEEIQKLQKYLAKEFEMKDLGTLKYFLGIEVARSKHGIFLSQKKYVIDLLTETGMLACKPADTPIEQNHRLGDYHDHVPANKERYQRLVGRLIYLSHTRPDIAYAVSVVSQFMHRPSEAHMDVVQRILRYLKSAPGKGLMFSNHGHQEVEGYTDADWAGSVTDRRSTSGYFTFVGGNLVTWRSKKQHVVARSSAEAEFRGMAHGVQELLWLRTLLRELGFNSAKPSKLYCDNKAAIIIAHNPVQHDRTKHVEVDRHFIKERLVDGTINLPYVKSDDQLADILTKALSSRIFHLSLSKLGIRDIYAPT</sequence>
<dbReference type="Proteomes" id="UP000315295">
    <property type="component" value="Unassembled WGS sequence"/>
</dbReference>
<dbReference type="InterPro" id="IPR057670">
    <property type="entry name" value="SH3_retrovirus"/>
</dbReference>
<dbReference type="Pfam" id="PF00665">
    <property type="entry name" value="rve"/>
    <property type="match status" value="1"/>
</dbReference>
<dbReference type="EMBL" id="VIEB01000008">
    <property type="protein sequence ID" value="TQE13910.1"/>
    <property type="molecule type" value="Genomic_DNA"/>
</dbReference>
<comment type="caution">
    <text evidence="4">The sequence shown here is derived from an EMBL/GenBank/DDBJ whole genome shotgun (WGS) entry which is preliminary data.</text>
</comment>
<dbReference type="PANTHER" id="PTHR11439:SF467">
    <property type="entry name" value="INTEGRASE CATALYTIC DOMAIN-CONTAINING PROTEIN"/>
    <property type="match status" value="1"/>
</dbReference>
<feature type="compositionally biased region" description="Basic and acidic residues" evidence="2">
    <location>
        <begin position="814"/>
        <end position="843"/>
    </location>
</feature>
<keyword evidence="1" id="KW-0645">Protease</keyword>
<feature type="region of interest" description="Disordered" evidence="2">
    <location>
        <begin position="796"/>
        <end position="853"/>
    </location>
</feature>
<dbReference type="InterPro" id="IPR054722">
    <property type="entry name" value="PolX-like_BBD"/>
</dbReference>
<evidence type="ECO:0000256" key="2">
    <source>
        <dbReference type="SAM" id="MobiDB-lite"/>
    </source>
</evidence>
<feature type="domain" description="Integrase catalytic" evidence="3">
    <location>
        <begin position="530"/>
        <end position="696"/>
    </location>
</feature>
<dbReference type="Pfam" id="PF13976">
    <property type="entry name" value="gag_pre-integrs"/>
    <property type="match status" value="1"/>
</dbReference>
<feature type="compositionally biased region" description="Basic and acidic residues" evidence="2">
    <location>
        <begin position="890"/>
        <end position="907"/>
    </location>
</feature>
<proteinExistence type="predicted"/>
<keyword evidence="5" id="KW-1185">Reference proteome</keyword>
<accession>A0A540NTL9</accession>